<keyword evidence="1" id="KW-1185">Reference proteome</keyword>
<sequence>MLHQGSEIAIFRILALTDNRITKVAPLQLIAMNLQIGRIRSQSQLRNDILQTISSFRMQEIYISITPEMEVIANGLIEAMRSVVSLLYESDVLPSNSLQRLANFSLSSMKKKIEYKAPNLLDVFCDLEDLFTIYDALMCDGITAFALCAQRKFYRYATCLFIYLFSFCKIRASLPI</sequence>
<dbReference type="Proteomes" id="UP000036681">
    <property type="component" value="Unplaced"/>
</dbReference>
<protein>
    <submittedName>
        <fullName evidence="2">NR LBD domain-containing protein</fullName>
    </submittedName>
</protein>
<name>A0A0M3HG90_ASCLU</name>
<dbReference type="AlphaFoldDB" id="A0A0M3HG90"/>
<organism evidence="1 2">
    <name type="scientific">Ascaris lumbricoides</name>
    <name type="common">Giant roundworm</name>
    <dbReference type="NCBI Taxonomy" id="6252"/>
    <lineage>
        <taxon>Eukaryota</taxon>
        <taxon>Metazoa</taxon>
        <taxon>Ecdysozoa</taxon>
        <taxon>Nematoda</taxon>
        <taxon>Chromadorea</taxon>
        <taxon>Rhabditida</taxon>
        <taxon>Spirurina</taxon>
        <taxon>Ascaridomorpha</taxon>
        <taxon>Ascaridoidea</taxon>
        <taxon>Ascarididae</taxon>
        <taxon>Ascaris</taxon>
    </lineage>
</organism>
<evidence type="ECO:0000313" key="2">
    <source>
        <dbReference type="WBParaSite" id="ALUE_0000053501-mRNA-1"/>
    </source>
</evidence>
<reference evidence="2" key="1">
    <citation type="submission" date="2017-02" db="UniProtKB">
        <authorList>
            <consortium name="WormBaseParasite"/>
        </authorList>
    </citation>
    <scope>IDENTIFICATION</scope>
</reference>
<accession>A0A0M3HG90</accession>
<dbReference type="WBParaSite" id="ALUE_0000053501-mRNA-1">
    <property type="protein sequence ID" value="ALUE_0000053501-mRNA-1"/>
    <property type="gene ID" value="ALUE_0000053501"/>
</dbReference>
<evidence type="ECO:0000313" key="1">
    <source>
        <dbReference type="Proteomes" id="UP000036681"/>
    </source>
</evidence>
<proteinExistence type="predicted"/>